<dbReference type="EMBL" id="SOHH01000087">
    <property type="protein sequence ID" value="TFD74739.1"/>
    <property type="molecule type" value="Genomic_DNA"/>
</dbReference>
<keyword evidence="2" id="KW-1185">Reference proteome</keyword>
<reference evidence="1 2" key="1">
    <citation type="submission" date="2019-03" db="EMBL/GenBank/DDBJ databases">
        <title>Genomics of glacier-inhabiting Cryobacterium strains.</title>
        <authorList>
            <person name="Liu Q."/>
            <person name="Xin Y.-H."/>
        </authorList>
    </citation>
    <scope>NUCLEOTIDE SEQUENCE [LARGE SCALE GENOMIC DNA]</scope>
    <source>
        <strain evidence="1 2">Hh4</strain>
    </source>
</reference>
<dbReference type="OrthoDB" id="5126107at2"/>
<dbReference type="Proteomes" id="UP000298313">
    <property type="component" value="Unassembled WGS sequence"/>
</dbReference>
<gene>
    <name evidence="1" type="ORF">E3T48_12500</name>
</gene>
<protein>
    <recommendedName>
        <fullName evidence="3">Minor tail protein</fullName>
    </recommendedName>
</protein>
<dbReference type="RefSeq" id="WP_134524382.1">
    <property type="nucleotide sequence ID" value="NZ_SOHH01000087.1"/>
</dbReference>
<evidence type="ECO:0008006" key="3">
    <source>
        <dbReference type="Google" id="ProtNLM"/>
    </source>
</evidence>
<proteinExistence type="predicted"/>
<evidence type="ECO:0000313" key="1">
    <source>
        <dbReference type="EMBL" id="TFD74739.1"/>
    </source>
</evidence>
<dbReference type="AlphaFoldDB" id="A0A4R9B357"/>
<sequence length="362" mass="39693">MAALAGGSFQKWYSADLWYDGERRLQDVPVKISRLSDDDSRAVKTQGTATLTWTDDYGRSMLPVAAGDLFSPFGSELAVYAIVNAGTLQERIPMGWFQITDVPSMRDRTMFWNNRTITTGSTIEMALQDRLVQVQRQPFDVPSAPTILTSVWDEIGRVTGLQLSRTIADAIISRSVVYQEDRIQAVLDLADILGGVPYMAPDGSLAMRPKVWGAVVDTLRRGDTGTIVSIGRGMSAEGVYNQVVFRGQDDLQGQVLAVSEIISGPLRTENPGGGRSPAHRRPTFRSNQFVTTAGQAKAYTDSELARASLLSVRWPITEVWNPLREVGDVVNVVDEQGKTALCRVVSIDRDEGPTQETAVIRA</sequence>
<comment type="caution">
    <text evidence="1">The sequence shown here is derived from an EMBL/GenBank/DDBJ whole genome shotgun (WGS) entry which is preliminary data.</text>
</comment>
<name>A0A4R9B357_9MICO</name>
<organism evidence="1 2">
    <name type="scientific">Cryobacterium fucosi</name>
    <dbReference type="NCBI Taxonomy" id="1259157"/>
    <lineage>
        <taxon>Bacteria</taxon>
        <taxon>Bacillati</taxon>
        <taxon>Actinomycetota</taxon>
        <taxon>Actinomycetes</taxon>
        <taxon>Micrococcales</taxon>
        <taxon>Microbacteriaceae</taxon>
        <taxon>Cryobacterium</taxon>
    </lineage>
</organism>
<accession>A0A4R9B357</accession>
<evidence type="ECO:0000313" key="2">
    <source>
        <dbReference type="Proteomes" id="UP000298313"/>
    </source>
</evidence>